<evidence type="ECO:0000313" key="2">
    <source>
        <dbReference type="EMBL" id="MCW7517207.1"/>
    </source>
</evidence>
<gene>
    <name evidence="2" type="ORF">ND810_18715</name>
</gene>
<name>A0AAW5V7Y6_9LEPT</name>
<sequence>MNKKSLALKISEELLEEIEKLDDSIANILLKIKRMALLLGDADAQNWIDLELRGYPQKFYFESLGNCKKYAIQGGRINSETNKYYLQSLPEFEAQASLNNNILTNLKLPNSISPSVSSSNQYERPGDTISSTIKNTMKNYYQHLENTKTNTIFYIKIFNSIKGAIHNYVIDTYLALQFGDLNEKFFDENRTIVDTFIRTQCPKAVDQLLALNDAAQKNEVEYLSHAMTSIRRILLTIADYIFPPSNVDYLDKRGKKRKVGPEEYKNRLIAYFEINQSLASSPFYNTEIDLIASKIDFLYEKSCKGIHSDTSRSELNLIVIQTYLLIAEIALIEKDKTDKSKIAGIPDSDLT</sequence>
<evidence type="ECO:0000313" key="3">
    <source>
        <dbReference type="Proteomes" id="UP001209694"/>
    </source>
</evidence>
<dbReference type="RefSeq" id="WP_265356574.1">
    <property type="nucleotide sequence ID" value="NZ_JAMQPS010000012.1"/>
</dbReference>
<dbReference type="Proteomes" id="UP001209694">
    <property type="component" value="Unassembled WGS sequence"/>
</dbReference>
<protein>
    <recommendedName>
        <fullName evidence="1">AbiTii domain-containing protein</fullName>
    </recommendedName>
</protein>
<comment type="caution">
    <text evidence="2">The sequence shown here is derived from an EMBL/GenBank/DDBJ whole genome shotgun (WGS) entry which is preliminary data.</text>
</comment>
<evidence type="ECO:0000259" key="1">
    <source>
        <dbReference type="Pfam" id="PF18864"/>
    </source>
</evidence>
<proteinExistence type="predicted"/>
<organism evidence="2 3">
    <name type="scientific">Leptospira levettii</name>
    <dbReference type="NCBI Taxonomy" id="2023178"/>
    <lineage>
        <taxon>Bacteria</taxon>
        <taxon>Pseudomonadati</taxon>
        <taxon>Spirochaetota</taxon>
        <taxon>Spirochaetia</taxon>
        <taxon>Leptospirales</taxon>
        <taxon>Leptospiraceae</taxon>
        <taxon>Leptospira</taxon>
    </lineage>
</organism>
<dbReference type="EMBL" id="JAMQQD010000013">
    <property type="protein sequence ID" value="MCW7517207.1"/>
    <property type="molecule type" value="Genomic_DNA"/>
</dbReference>
<dbReference type="InterPro" id="IPR041304">
    <property type="entry name" value="AbiTii"/>
</dbReference>
<reference evidence="2" key="1">
    <citation type="submission" date="2022-06" db="EMBL/GenBank/DDBJ databases">
        <title>Leptospira isolates from biofilms formed at urban environments.</title>
        <authorList>
            <person name="Ribeiro P.S."/>
            <person name="Sousa T."/>
            <person name="Carvalho N."/>
            <person name="Aburjaile F."/>
            <person name="Neves F."/>
            <person name="Oliveira D."/>
            <person name="Blanco L."/>
            <person name="Lima J."/>
            <person name="Costa F."/>
            <person name="Brenig B."/>
            <person name="Soares S."/>
            <person name="Ramos R."/>
            <person name="Goes-Neto A."/>
            <person name="Matiuzzi M."/>
            <person name="Azevedo V."/>
            <person name="Ristow P."/>
        </authorList>
    </citation>
    <scope>NUCLEOTIDE SEQUENCE</scope>
    <source>
        <strain evidence="2">VSF7</strain>
    </source>
</reference>
<feature type="domain" description="AbiTii" evidence="1">
    <location>
        <begin position="10"/>
        <end position="177"/>
    </location>
</feature>
<dbReference type="Pfam" id="PF18864">
    <property type="entry name" value="AbiTii"/>
    <property type="match status" value="1"/>
</dbReference>
<dbReference type="AlphaFoldDB" id="A0AAW5V7Y6"/>
<accession>A0AAW5V7Y6</accession>